<dbReference type="Proteomes" id="UP001597221">
    <property type="component" value="Unassembled WGS sequence"/>
</dbReference>
<sequence length="44" mass="5069">MEVTKNTQLLSTEDALLIKGFYAHLLNLPNPENNNTYVERNVHL</sequence>
<keyword evidence="2" id="KW-1185">Reference proteome</keyword>
<protein>
    <submittedName>
        <fullName evidence="1">Uncharacterized protein</fullName>
    </submittedName>
</protein>
<accession>A0ABW4HPY2</accession>
<reference evidence="2" key="1">
    <citation type="journal article" date="2019" name="Int. J. Syst. Evol. Microbiol.">
        <title>The Global Catalogue of Microorganisms (GCM) 10K type strain sequencing project: providing services to taxonomists for standard genome sequencing and annotation.</title>
        <authorList>
            <consortium name="The Broad Institute Genomics Platform"/>
            <consortium name="The Broad Institute Genome Sequencing Center for Infectious Disease"/>
            <person name="Wu L."/>
            <person name="Ma J."/>
        </authorList>
    </citation>
    <scope>NUCLEOTIDE SEQUENCE [LARGE SCALE GENOMIC DNA]</scope>
    <source>
        <strain evidence="2">CGMCC 1.12376</strain>
    </source>
</reference>
<proteinExistence type="predicted"/>
<evidence type="ECO:0000313" key="2">
    <source>
        <dbReference type="Proteomes" id="UP001597221"/>
    </source>
</evidence>
<evidence type="ECO:0000313" key="1">
    <source>
        <dbReference type="EMBL" id="MFD1607386.1"/>
    </source>
</evidence>
<dbReference type="EMBL" id="JBHUDE010000035">
    <property type="protein sequence ID" value="MFD1607386.1"/>
    <property type="molecule type" value="Genomic_DNA"/>
</dbReference>
<organism evidence="1 2">
    <name type="scientific">Oceanobacillus luteolus</name>
    <dbReference type="NCBI Taxonomy" id="1274358"/>
    <lineage>
        <taxon>Bacteria</taxon>
        <taxon>Bacillati</taxon>
        <taxon>Bacillota</taxon>
        <taxon>Bacilli</taxon>
        <taxon>Bacillales</taxon>
        <taxon>Bacillaceae</taxon>
        <taxon>Oceanobacillus</taxon>
    </lineage>
</organism>
<name>A0ABW4HPY2_9BACI</name>
<gene>
    <name evidence="1" type="ORF">ACFSBH_06955</name>
</gene>
<comment type="caution">
    <text evidence="1">The sequence shown here is derived from an EMBL/GenBank/DDBJ whole genome shotgun (WGS) entry which is preliminary data.</text>
</comment>
<dbReference type="RefSeq" id="WP_379596705.1">
    <property type="nucleotide sequence ID" value="NZ_JBHUDE010000035.1"/>
</dbReference>